<evidence type="ECO:0000259" key="13">
    <source>
        <dbReference type="PROSITE" id="PS50885"/>
    </source>
</evidence>
<dbReference type="EMBL" id="SIRE01000013">
    <property type="protein sequence ID" value="TBL76513.1"/>
    <property type="molecule type" value="Genomic_DNA"/>
</dbReference>
<dbReference type="InterPro" id="IPR003660">
    <property type="entry name" value="HAMP_dom"/>
</dbReference>
<dbReference type="SMART" id="SM00304">
    <property type="entry name" value="HAMP"/>
    <property type="match status" value="1"/>
</dbReference>
<dbReference type="InterPro" id="IPR003594">
    <property type="entry name" value="HATPase_dom"/>
</dbReference>
<dbReference type="AlphaFoldDB" id="A0A4Q9DQ53"/>
<dbReference type="InterPro" id="IPR036890">
    <property type="entry name" value="HATPase_C_sf"/>
</dbReference>
<dbReference type="SUPFAM" id="SSF55874">
    <property type="entry name" value="ATPase domain of HSP90 chaperone/DNA topoisomerase II/histidine kinase"/>
    <property type="match status" value="1"/>
</dbReference>
<reference evidence="14 15" key="1">
    <citation type="submission" date="2019-02" db="EMBL/GenBank/DDBJ databases">
        <title>Paenibacillus sp. nov., isolated from surface-sterilized tissue of Thalictrum simplex L.</title>
        <authorList>
            <person name="Tuo L."/>
        </authorList>
    </citation>
    <scope>NUCLEOTIDE SEQUENCE [LARGE SCALE GENOMIC DNA]</scope>
    <source>
        <strain evidence="14 15">N2SHLJ1</strain>
    </source>
</reference>
<evidence type="ECO:0000256" key="6">
    <source>
        <dbReference type="ARBA" id="ARBA00022741"/>
    </source>
</evidence>
<dbReference type="RefSeq" id="WP_131014987.1">
    <property type="nucleotide sequence ID" value="NZ_SIRE01000013.1"/>
</dbReference>
<dbReference type="PANTHER" id="PTHR34220">
    <property type="entry name" value="SENSOR HISTIDINE KINASE YPDA"/>
    <property type="match status" value="1"/>
</dbReference>
<dbReference type="Pfam" id="PF06580">
    <property type="entry name" value="His_kinase"/>
    <property type="match status" value="1"/>
</dbReference>
<dbReference type="GO" id="GO:0000155">
    <property type="term" value="F:phosphorelay sensor kinase activity"/>
    <property type="evidence" value="ECO:0007669"/>
    <property type="project" value="InterPro"/>
</dbReference>
<dbReference type="Gene3D" id="3.30.565.10">
    <property type="entry name" value="Histidine kinase-like ATPase, C-terminal domain"/>
    <property type="match status" value="1"/>
</dbReference>
<gene>
    <name evidence="14" type="ORF">EYB31_18945</name>
</gene>
<keyword evidence="8" id="KW-0067">ATP-binding</keyword>
<keyword evidence="7 14" id="KW-0418">Kinase</keyword>
<keyword evidence="2" id="KW-1003">Cell membrane</keyword>
<dbReference type="InterPro" id="IPR050640">
    <property type="entry name" value="Bact_2-comp_sensor_kinase"/>
</dbReference>
<evidence type="ECO:0000256" key="2">
    <source>
        <dbReference type="ARBA" id="ARBA00022475"/>
    </source>
</evidence>
<keyword evidence="3" id="KW-0597">Phosphoprotein</keyword>
<evidence type="ECO:0000256" key="12">
    <source>
        <dbReference type="SAM" id="Phobius"/>
    </source>
</evidence>
<sequence length="583" mass="67265">MAFLKMNTFSKVIILVACLLAPTILLYSYSYQVSVNVVRKTVENGNDNRLTFVMSQMEMMIDQLTKFPVTVSRDYSIKQYFDGRNAGDPLALLQKQLHIADTLNIQTATSGWNNEIILYLTDSEEVLSHDYSAKFDNNYLQDAQSKLWQHRSSLVYGMYQTYFSRLFPTDIPNLLVEVRFADANIKNMLSTLKLDSQREPFLYMAGGGEPIINYTANRTLVNSVIEQLDQQQLGYTGSLNLTLQKERYIVNYIRATSLGWYLVDVVPMESIFSPIRTSRNLFYTSVALLMALSILATFLLYRNVQKPIQLLVRGVQRIKQGQYSSRLQKLPNNEFDFLFISFNEMAEQVQELIEKVYKENLRSREATLKHLQSQINPHFLYNCLSYIKSMAKLREHEAIIAMALNLGQYYRYTTRLEKSMTRLSDEIKLVDNYLKIQMLRIQRFEIEMDIPAPMLELMIPRLIIQPLVENAVIHGVENCLEYGKINIKGLSSGGLHRIVVEDTGKGMTEEKIRELERKIAQQLDEEMGCGLWNIHQRLVHFYGGRSGLLFSRSPLGGLRVELVWEEAQTLEREGDGNVSTPHR</sequence>
<evidence type="ECO:0000256" key="5">
    <source>
        <dbReference type="ARBA" id="ARBA00022692"/>
    </source>
</evidence>
<evidence type="ECO:0000256" key="3">
    <source>
        <dbReference type="ARBA" id="ARBA00022553"/>
    </source>
</evidence>
<keyword evidence="15" id="KW-1185">Reference proteome</keyword>
<comment type="subcellular location">
    <subcellularLocation>
        <location evidence="1">Cell membrane</location>
        <topology evidence="1">Multi-pass membrane protein</topology>
    </subcellularLocation>
</comment>
<keyword evidence="11 12" id="KW-0472">Membrane</keyword>
<dbReference type="SUPFAM" id="SSF158472">
    <property type="entry name" value="HAMP domain-like"/>
    <property type="match status" value="1"/>
</dbReference>
<evidence type="ECO:0000313" key="15">
    <source>
        <dbReference type="Proteomes" id="UP000293142"/>
    </source>
</evidence>
<evidence type="ECO:0000256" key="7">
    <source>
        <dbReference type="ARBA" id="ARBA00022777"/>
    </source>
</evidence>
<organism evidence="14 15">
    <name type="scientific">Paenibacillus thalictri</name>
    <dbReference type="NCBI Taxonomy" id="2527873"/>
    <lineage>
        <taxon>Bacteria</taxon>
        <taxon>Bacillati</taxon>
        <taxon>Bacillota</taxon>
        <taxon>Bacilli</taxon>
        <taxon>Bacillales</taxon>
        <taxon>Paenibacillaceae</taxon>
        <taxon>Paenibacillus</taxon>
    </lineage>
</organism>
<keyword evidence="10" id="KW-0902">Two-component regulatory system</keyword>
<name>A0A4Q9DQ53_9BACL</name>
<keyword evidence="9 12" id="KW-1133">Transmembrane helix</keyword>
<evidence type="ECO:0000256" key="11">
    <source>
        <dbReference type="ARBA" id="ARBA00023136"/>
    </source>
</evidence>
<evidence type="ECO:0000256" key="10">
    <source>
        <dbReference type="ARBA" id="ARBA00023012"/>
    </source>
</evidence>
<evidence type="ECO:0000256" key="9">
    <source>
        <dbReference type="ARBA" id="ARBA00022989"/>
    </source>
</evidence>
<dbReference type="GO" id="GO:0005524">
    <property type="term" value="F:ATP binding"/>
    <property type="evidence" value="ECO:0007669"/>
    <property type="project" value="UniProtKB-KW"/>
</dbReference>
<dbReference type="GO" id="GO:0005886">
    <property type="term" value="C:plasma membrane"/>
    <property type="evidence" value="ECO:0007669"/>
    <property type="project" value="UniProtKB-SubCell"/>
</dbReference>
<protein>
    <submittedName>
        <fullName evidence="14">Sensor histidine kinase</fullName>
    </submittedName>
</protein>
<dbReference type="Gene3D" id="6.10.340.10">
    <property type="match status" value="1"/>
</dbReference>
<feature type="domain" description="HAMP" evidence="13">
    <location>
        <begin position="302"/>
        <end position="354"/>
    </location>
</feature>
<dbReference type="Proteomes" id="UP000293142">
    <property type="component" value="Unassembled WGS sequence"/>
</dbReference>
<dbReference type="InterPro" id="IPR010559">
    <property type="entry name" value="Sig_transdc_His_kin_internal"/>
</dbReference>
<proteinExistence type="predicted"/>
<feature type="transmembrane region" description="Helical" evidence="12">
    <location>
        <begin position="281"/>
        <end position="301"/>
    </location>
</feature>
<dbReference type="Pfam" id="PF00672">
    <property type="entry name" value="HAMP"/>
    <property type="match status" value="1"/>
</dbReference>
<dbReference type="PANTHER" id="PTHR34220:SF11">
    <property type="entry name" value="SENSOR PROTEIN KINASE HPTS"/>
    <property type="match status" value="1"/>
</dbReference>
<keyword evidence="6" id="KW-0547">Nucleotide-binding</keyword>
<keyword evidence="4" id="KW-0808">Transferase</keyword>
<evidence type="ECO:0000256" key="8">
    <source>
        <dbReference type="ARBA" id="ARBA00022840"/>
    </source>
</evidence>
<evidence type="ECO:0000256" key="4">
    <source>
        <dbReference type="ARBA" id="ARBA00022679"/>
    </source>
</evidence>
<evidence type="ECO:0000256" key="1">
    <source>
        <dbReference type="ARBA" id="ARBA00004651"/>
    </source>
</evidence>
<dbReference type="Pfam" id="PF02518">
    <property type="entry name" value="HATPase_c"/>
    <property type="match status" value="1"/>
</dbReference>
<dbReference type="PROSITE" id="PS50885">
    <property type="entry name" value="HAMP"/>
    <property type="match status" value="1"/>
</dbReference>
<accession>A0A4Q9DQ53</accession>
<dbReference type="CDD" id="cd06225">
    <property type="entry name" value="HAMP"/>
    <property type="match status" value="1"/>
</dbReference>
<comment type="caution">
    <text evidence="14">The sequence shown here is derived from an EMBL/GenBank/DDBJ whole genome shotgun (WGS) entry which is preliminary data.</text>
</comment>
<evidence type="ECO:0000313" key="14">
    <source>
        <dbReference type="EMBL" id="TBL76513.1"/>
    </source>
</evidence>
<dbReference type="OrthoDB" id="2521939at2"/>
<keyword evidence="5 12" id="KW-0812">Transmembrane</keyword>